<evidence type="ECO:0000313" key="1">
    <source>
        <dbReference type="EMBL" id="MCW1912799.1"/>
    </source>
</evidence>
<proteinExistence type="predicted"/>
<gene>
    <name evidence="1" type="ORF">OJ996_04395</name>
</gene>
<evidence type="ECO:0000313" key="2">
    <source>
        <dbReference type="Proteomes" id="UP001165653"/>
    </source>
</evidence>
<dbReference type="RefSeq" id="WP_264511591.1">
    <property type="nucleotide sequence ID" value="NZ_JAPDDR010000002.1"/>
</dbReference>
<sequence>MLCLLAPRLSAGVLKLDFINNGGASTSGWTTVSGTFLGDTMVNVPNVGGSGYNFTFAHVATYDNGNALQPLTRSGFYNFGRLANDHSFTLSGLTEGQTVALYATAAWDGNGAGGWVVYGDNAPNGVQAQTVGSPGTAPTIENFTFIGTATADATGTVTGSLHGRDGVGTNSEGQVGAFLFVPTQTITASAGANGSITPAGPVGVTAGTNQQFTITAASGHHVQDVLVDGVSVGAVGTYTFTDVQANHTIAASFAANTTLFTINASAGANGSISPSGAVAANLGVNIPFTITPDAGYEIADVKVDGVSVGVLGTYTFTNVTANHSIAATFSLNSYYVEATAGPGGSVSPGGSSSVPHGESLDITITPDEGYYVAEILVDGVAIPPTDFYTFIEVTSDHTIEVTFDNRTRLYLDFTVTGGPIANGWTPVYANYVADTPLASVADIGGLGYGFSFSHVGSYDNNQSWEPLTRSGFYTFGNNNNPHVFTLSGLNAGQTVHLYACATWDGNAAGGYLVYGSTGPDGVKAVTNGSPGTQPVLANMTLIGSATSDSGGNVSGSLHGRSGVGSAIEGQVGAFVFIVEPGGTTPVNGFANWASSPPNNLTGSDALPAADPDHDGISNLLEFALNGNPVSGSSAGLSSSALATVAGSPGVATFTIAVRNGAVFSPDGNRMRSSLVDGMTYMVEASTDILDWSLIQVSEVTGADAAAIHSGLPAPQTGWTYKTFRSAGTSAANAKTFMRVKVQ</sequence>
<dbReference type="EMBL" id="JAPDDR010000002">
    <property type="protein sequence ID" value="MCW1912799.1"/>
    <property type="molecule type" value="Genomic_DNA"/>
</dbReference>
<protein>
    <submittedName>
        <fullName evidence="1">Uncharacterized protein</fullName>
    </submittedName>
</protein>
<accession>A0ABT3FYX9</accession>
<dbReference type="Proteomes" id="UP001165653">
    <property type="component" value="Unassembled WGS sequence"/>
</dbReference>
<organism evidence="1 2">
    <name type="scientific">Luteolibacter rhizosphaerae</name>
    <dbReference type="NCBI Taxonomy" id="2989719"/>
    <lineage>
        <taxon>Bacteria</taxon>
        <taxon>Pseudomonadati</taxon>
        <taxon>Verrucomicrobiota</taxon>
        <taxon>Verrucomicrobiia</taxon>
        <taxon>Verrucomicrobiales</taxon>
        <taxon>Verrucomicrobiaceae</taxon>
        <taxon>Luteolibacter</taxon>
    </lineage>
</organism>
<comment type="caution">
    <text evidence="1">The sequence shown here is derived from an EMBL/GenBank/DDBJ whole genome shotgun (WGS) entry which is preliminary data.</text>
</comment>
<name>A0ABT3FYX9_9BACT</name>
<reference evidence="1" key="1">
    <citation type="submission" date="2022-10" db="EMBL/GenBank/DDBJ databases">
        <title>Luteolibacter sp. GHJ8, whole genome shotgun sequencing project.</title>
        <authorList>
            <person name="Zhao G."/>
            <person name="Shen L."/>
        </authorList>
    </citation>
    <scope>NUCLEOTIDE SEQUENCE</scope>
    <source>
        <strain evidence="1">GHJ8</strain>
    </source>
</reference>
<keyword evidence="2" id="KW-1185">Reference proteome</keyword>